<dbReference type="NCBIfam" id="TIGR01126">
    <property type="entry name" value="pdi_dom"/>
    <property type="match status" value="2"/>
</dbReference>
<feature type="region of interest" description="Disordered" evidence="13">
    <location>
        <begin position="392"/>
        <end position="413"/>
    </location>
</feature>
<keyword evidence="16" id="KW-1185">Reference proteome</keyword>
<organism evidence="15 16">
    <name type="scientific">Pseudolycoriella hygida</name>
    <dbReference type="NCBI Taxonomy" id="35572"/>
    <lineage>
        <taxon>Eukaryota</taxon>
        <taxon>Metazoa</taxon>
        <taxon>Ecdysozoa</taxon>
        <taxon>Arthropoda</taxon>
        <taxon>Hexapoda</taxon>
        <taxon>Insecta</taxon>
        <taxon>Pterygota</taxon>
        <taxon>Neoptera</taxon>
        <taxon>Endopterygota</taxon>
        <taxon>Diptera</taxon>
        <taxon>Nematocera</taxon>
        <taxon>Sciaroidea</taxon>
        <taxon>Sciaridae</taxon>
        <taxon>Pseudolycoriella</taxon>
    </lineage>
</organism>
<dbReference type="PROSITE" id="PS51352">
    <property type="entry name" value="THIOREDOXIN_2"/>
    <property type="match status" value="2"/>
</dbReference>
<evidence type="ECO:0000256" key="3">
    <source>
        <dbReference type="ARBA" id="ARBA00006347"/>
    </source>
</evidence>
<dbReference type="PRINTS" id="PR00421">
    <property type="entry name" value="THIOREDOXIN"/>
</dbReference>
<dbReference type="PANTHER" id="PTHR45815:SF3">
    <property type="entry name" value="PROTEIN DISULFIDE-ISOMERASE A6"/>
    <property type="match status" value="1"/>
</dbReference>
<gene>
    <name evidence="15" type="primary">CaBP1</name>
    <name evidence="15" type="ORF">Bhyg_05282</name>
</gene>
<sequence length="698" mass="78168">MHKAALYQRSNGLQRRDAKEVLDEFSHNFNFRSDGTDTLMDIGCGSGDVTIDFILPLLPINFKQLVGSDLSDQMIRYAQESYQHPKITFQKLDIGGDLTGYMETVEPFDHITSFYCLHWVQNQKKAMENIFNLLQPDGDFLVAFLAANPIFEIYKQMSQTIRWSHYMADVNRYISPYQYSTNPIKDLERTLISVGFSDYRVIGRDKMFIFQGLDILKKSVRAVNPFLDRIPLEEHDDFLNDYVNIVSKMQLTEINQEKDDFVAILCITQTFALYDSNGDVVVLTPSNFDRLVVQSDEVWIVEFYAPWCGHCKSLTNDYKKAAKALKGVVKVGAVDADEHKSLGGQFGVKGFPTIKIFGANKRSPTDYNGQRTAQGIVDSALAEVKNKVKAALSGGSSSSGGEKRSSDGGSKGNKADVIELTDSNFDSLVLDSEDVWLVEFFAPWCGHCKNLAPEWEKAATELKGKVKLGALDATVHQSKAQEYGVQGYPTIKFFHGGRKDRGDATDYTGGRTAADIVTWALDKYSDNIPAPEIVELTAEDVAKEACETKPLCIVSVLPHILDCDAKCRNKYLDILRELGDKYKKRQWGWLWMEGGAQSKVEDALEIGGFGYPAMAAVNIKKMKYTTLRGSFSKDGINEFLRDISYGRGQTAPIKGAEMPKIYKNVPWDGQDGQLPEEEDIDLSDIDLDDDETKGKDEL</sequence>
<accession>A0A9Q0NGT7</accession>
<comment type="similarity">
    <text evidence="3 12">Belongs to the protein disulfide isomerase family.</text>
</comment>
<evidence type="ECO:0000259" key="14">
    <source>
        <dbReference type="PROSITE" id="PS51352"/>
    </source>
</evidence>
<dbReference type="EMBL" id="WJQU01000001">
    <property type="protein sequence ID" value="KAJ6650039.1"/>
    <property type="molecule type" value="Genomic_DNA"/>
</dbReference>
<comment type="subcellular location">
    <subcellularLocation>
        <location evidence="2">Endoplasmic reticulum lumen</location>
    </subcellularLocation>
</comment>
<dbReference type="SUPFAM" id="SSF53335">
    <property type="entry name" value="S-adenosyl-L-methionine-dependent methyltransferases"/>
    <property type="match status" value="1"/>
</dbReference>
<evidence type="ECO:0000256" key="2">
    <source>
        <dbReference type="ARBA" id="ARBA00004319"/>
    </source>
</evidence>
<feature type="region of interest" description="Disordered" evidence="13">
    <location>
        <begin position="663"/>
        <end position="698"/>
    </location>
</feature>
<feature type="domain" description="Thioredoxin" evidence="14">
    <location>
        <begin position="262"/>
        <end position="386"/>
    </location>
</feature>
<feature type="domain" description="Thioredoxin" evidence="14">
    <location>
        <begin position="409"/>
        <end position="526"/>
    </location>
</feature>
<evidence type="ECO:0000256" key="12">
    <source>
        <dbReference type="RuleBase" id="RU004208"/>
    </source>
</evidence>
<protein>
    <recommendedName>
        <fullName evidence="11">Protein disulfide-isomerase A6 homolog</fullName>
        <ecNumber evidence="4">5.3.4.1</ecNumber>
    </recommendedName>
</protein>
<dbReference type="GO" id="GO:0005788">
    <property type="term" value="C:endoplasmic reticulum lumen"/>
    <property type="evidence" value="ECO:0007669"/>
    <property type="project" value="UniProtKB-SubCell"/>
</dbReference>
<dbReference type="GO" id="GO:0015035">
    <property type="term" value="F:protein-disulfide reductase activity"/>
    <property type="evidence" value="ECO:0007669"/>
    <property type="project" value="TreeGrafter"/>
</dbReference>
<dbReference type="Gene3D" id="3.40.30.10">
    <property type="entry name" value="Glutaredoxin"/>
    <property type="match status" value="3"/>
</dbReference>
<dbReference type="PROSITE" id="PS00194">
    <property type="entry name" value="THIOREDOXIN_1"/>
    <property type="match status" value="2"/>
</dbReference>
<dbReference type="InterPro" id="IPR036249">
    <property type="entry name" value="Thioredoxin-like_sf"/>
</dbReference>
<dbReference type="InterPro" id="IPR017937">
    <property type="entry name" value="Thioredoxin_CS"/>
</dbReference>
<proteinExistence type="inferred from homology"/>
<evidence type="ECO:0000256" key="7">
    <source>
        <dbReference type="ARBA" id="ARBA00022824"/>
    </source>
</evidence>
<comment type="catalytic activity">
    <reaction evidence="1">
        <text>Catalyzes the rearrangement of -S-S- bonds in proteins.</text>
        <dbReference type="EC" id="5.3.4.1"/>
    </reaction>
</comment>
<dbReference type="InterPro" id="IPR013766">
    <property type="entry name" value="Thioredoxin_domain"/>
</dbReference>
<dbReference type="Gene3D" id="3.40.50.150">
    <property type="entry name" value="Vaccinia Virus protein VP39"/>
    <property type="match status" value="1"/>
</dbReference>
<dbReference type="GO" id="GO:0034976">
    <property type="term" value="P:response to endoplasmic reticulum stress"/>
    <property type="evidence" value="ECO:0007669"/>
    <property type="project" value="TreeGrafter"/>
</dbReference>
<evidence type="ECO:0000313" key="16">
    <source>
        <dbReference type="Proteomes" id="UP001151699"/>
    </source>
</evidence>
<keyword evidence="5" id="KW-0732">Signal</keyword>
<dbReference type="Pfam" id="PF08242">
    <property type="entry name" value="Methyltransf_12"/>
    <property type="match status" value="1"/>
</dbReference>
<evidence type="ECO:0000256" key="1">
    <source>
        <dbReference type="ARBA" id="ARBA00001182"/>
    </source>
</evidence>
<dbReference type="AlphaFoldDB" id="A0A9Q0NGT7"/>
<keyword evidence="6" id="KW-0677">Repeat</keyword>
<comment type="caution">
    <text evidence="15">The sequence shown here is derived from an EMBL/GenBank/DDBJ whole genome shotgun (WGS) entry which is preliminary data.</text>
</comment>
<dbReference type="InterPro" id="IPR005788">
    <property type="entry name" value="PDI_thioredoxin-like_dom"/>
</dbReference>
<dbReference type="CDD" id="cd02983">
    <property type="entry name" value="P5_C"/>
    <property type="match status" value="1"/>
</dbReference>
<dbReference type="EC" id="5.3.4.1" evidence="4"/>
<feature type="compositionally biased region" description="Acidic residues" evidence="13">
    <location>
        <begin position="674"/>
        <end position="691"/>
    </location>
</feature>
<dbReference type="FunFam" id="3.40.30.10:FF:000032">
    <property type="entry name" value="Protein disulfide-isomerase A6 homolog"/>
    <property type="match status" value="1"/>
</dbReference>
<evidence type="ECO:0000256" key="9">
    <source>
        <dbReference type="ARBA" id="ARBA00023235"/>
    </source>
</evidence>
<keyword evidence="10" id="KW-0676">Redox-active center</keyword>
<dbReference type="SUPFAM" id="SSF52833">
    <property type="entry name" value="Thioredoxin-like"/>
    <property type="match status" value="3"/>
</dbReference>
<evidence type="ECO:0000256" key="11">
    <source>
        <dbReference type="ARBA" id="ARBA00067226"/>
    </source>
</evidence>
<evidence type="ECO:0000256" key="5">
    <source>
        <dbReference type="ARBA" id="ARBA00022729"/>
    </source>
</evidence>
<dbReference type="GO" id="GO:0003756">
    <property type="term" value="F:protein disulfide isomerase activity"/>
    <property type="evidence" value="ECO:0007669"/>
    <property type="project" value="UniProtKB-EC"/>
</dbReference>
<evidence type="ECO:0000256" key="8">
    <source>
        <dbReference type="ARBA" id="ARBA00023157"/>
    </source>
</evidence>
<keyword evidence="7" id="KW-0256">Endoplasmic reticulum</keyword>
<dbReference type="OrthoDB" id="10264505at2759"/>
<evidence type="ECO:0000256" key="13">
    <source>
        <dbReference type="SAM" id="MobiDB-lite"/>
    </source>
</evidence>
<dbReference type="InterPro" id="IPR029063">
    <property type="entry name" value="SAM-dependent_MTases_sf"/>
</dbReference>
<dbReference type="Pfam" id="PF00085">
    <property type="entry name" value="Thioredoxin"/>
    <property type="match status" value="2"/>
</dbReference>
<dbReference type="CDD" id="cd02440">
    <property type="entry name" value="AdoMet_MTases"/>
    <property type="match status" value="1"/>
</dbReference>
<keyword evidence="8" id="KW-1015">Disulfide bond</keyword>
<reference evidence="15" key="1">
    <citation type="submission" date="2022-07" db="EMBL/GenBank/DDBJ databases">
        <authorList>
            <person name="Trinca V."/>
            <person name="Uliana J.V.C."/>
            <person name="Torres T.T."/>
            <person name="Ward R.J."/>
            <person name="Monesi N."/>
        </authorList>
    </citation>
    <scope>NUCLEOTIDE SEQUENCE</scope>
    <source>
        <strain evidence="15">HSMRA1968</strain>
        <tissue evidence="15">Whole embryos</tissue>
    </source>
</reference>
<evidence type="ECO:0000256" key="4">
    <source>
        <dbReference type="ARBA" id="ARBA00012723"/>
    </source>
</evidence>
<dbReference type="FunFam" id="3.40.30.10:FF:000050">
    <property type="entry name" value="protein disulfide-isomerase A6 isoform X1"/>
    <property type="match status" value="1"/>
</dbReference>
<dbReference type="CDD" id="cd03001">
    <property type="entry name" value="PDI_a_P5"/>
    <property type="match status" value="2"/>
</dbReference>
<dbReference type="Proteomes" id="UP001151699">
    <property type="component" value="Chromosome A"/>
</dbReference>
<name>A0A9Q0NGT7_9DIPT</name>
<keyword evidence="9" id="KW-0413">Isomerase</keyword>
<evidence type="ECO:0000313" key="15">
    <source>
        <dbReference type="EMBL" id="KAJ6650039.1"/>
    </source>
</evidence>
<dbReference type="InterPro" id="IPR013217">
    <property type="entry name" value="Methyltransf_12"/>
</dbReference>
<evidence type="ECO:0000256" key="10">
    <source>
        <dbReference type="ARBA" id="ARBA00023284"/>
    </source>
</evidence>
<evidence type="ECO:0000256" key="6">
    <source>
        <dbReference type="ARBA" id="ARBA00022737"/>
    </source>
</evidence>
<dbReference type="PANTHER" id="PTHR45815">
    <property type="entry name" value="PROTEIN DISULFIDE-ISOMERASE A6"/>
    <property type="match status" value="1"/>
</dbReference>